<evidence type="ECO:0000313" key="3">
    <source>
        <dbReference type="Proteomes" id="UP001201163"/>
    </source>
</evidence>
<dbReference type="PANTHER" id="PTHR40465">
    <property type="entry name" value="CHROMOSOME 1, WHOLE GENOME SHOTGUN SEQUENCE"/>
    <property type="match status" value="1"/>
</dbReference>
<comment type="caution">
    <text evidence="2">The sequence shown here is derived from an EMBL/GenBank/DDBJ whole genome shotgun (WGS) entry which is preliminary data.</text>
</comment>
<proteinExistence type="predicted"/>
<reference evidence="2" key="1">
    <citation type="submission" date="2022-01" db="EMBL/GenBank/DDBJ databases">
        <title>Comparative genomics reveals a dynamic genome evolution in the ectomycorrhizal milk-cap (Lactarius) mushrooms.</title>
        <authorList>
            <consortium name="DOE Joint Genome Institute"/>
            <person name="Lebreton A."/>
            <person name="Tang N."/>
            <person name="Kuo A."/>
            <person name="LaButti K."/>
            <person name="Drula E."/>
            <person name="Barry K."/>
            <person name="Clum A."/>
            <person name="Lipzen A."/>
            <person name="Mousain D."/>
            <person name="Ng V."/>
            <person name="Wang R."/>
            <person name="Wang X."/>
            <person name="Dai Y."/>
            <person name="Henrissat B."/>
            <person name="Grigoriev I.V."/>
            <person name="Guerin-Laguette A."/>
            <person name="Yu F."/>
            <person name="Martin F.M."/>
        </authorList>
    </citation>
    <scope>NUCLEOTIDE SEQUENCE</scope>
    <source>
        <strain evidence="2">QP</strain>
    </source>
</reference>
<keyword evidence="1" id="KW-0812">Transmembrane</keyword>
<feature type="transmembrane region" description="Helical" evidence="1">
    <location>
        <begin position="239"/>
        <end position="256"/>
    </location>
</feature>
<dbReference type="AlphaFoldDB" id="A0AAD4Q4N7"/>
<name>A0AAD4Q4N7_9AGAM</name>
<organism evidence="2 3">
    <name type="scientific">Lactarius akahatsu</name>
    <dbReference type="NCBI Taxonomy" id="416441"/>
    <lineage>
        <taxon>Eukaryota</taxon>
        <taxon>Fungi</taxon>
        <taxon>Dikarya</taxon>
        <taxon>Basidiomycota</taxon>
        <taxon>Agaricomycotina</taxon>
        <taxon>Agaricomycetes</taxon>
        <taxon>Russulales</taxon>
        <taxon>Russulaceae</taxon>
        <taxon>Lactarius</taxon>
    </lineage>
</organism>
<accession>A0AAD4Q4N7</accession>
<evidence type="ECO:0000313" key="2">
    <source>
        <dbReference type="EMBL" id="KAH8984049.1"/>
    </source>
</evidence>
<keyword evidence="1" id="KW-0472">Membrane</keyword>
<gene>
    <name evidence="2" type="ORF">EDB92DRAFT_2036826</name>
</gene>
<dbReference type="EMBL" id="JAKELL010000080">
    <property type="protein sequence ID" value="KAH8984049.1"/>
    <property type="molecule type" value="Genomic_DNA"/>
</dbReference>
<evidence type="ECO:0000256" key="1">
    <source>
        <dbReference type="SAM" id="Phobius"/>
    </source>
</evidence>
<dbReference type="PANTHER" id="PTHR40465:SF1">
    <property type="entry name" value="DUF6534 DOMAIN-CONTAINING PROTEIN"/>
    <property type="match status" value="1"/>
</dbReference>
<sequence>MAEPSDSPTASQDVIRVAGPLLFGRLFNWTLYADPTHPRPDVYSNNSSKDPRPVKFLGSSSTLLGSSVMSRCNLSSLLHLRVGDRSNQGSNSSAWADMYYWFVAGFGDVERFGKSHFSPIDAPIMTAVTSFTVQGYFCYRIWVLTNRRSWICWIIAVMAVTQAAAEIWLSITSLMAEKYVVSKTALYVRILVSVEAAATPSHVVVLVMVYTECHRGHFDFRGNDVAAEKGEQQVLQLRIGSRASAAVATLVLYVAFPNGLYYAYTVDILGKLYSNMLLVSLNNRIYFREHKPPGHGDSAFLTVTDGVRATALPSPRFAVPEPQLRTPTGDNSQLCTVSQTVELDSGNGDSEDTSTNWSPYTNICERLGSAGILIGPATTGQRGPTYQPGHLSLGARHATLRDTGAFRSLGLFYLEPDVTREAYRPHWGTYFLSTSIAFDFDLCATSFILA</sequence>
<feature type="transmembrane region" description="Helical" evidence="1">
    <location>
        <begin position="186"/>
        <end position="211"/>
    </location>
</feature>
<keyword evidence="3" id="KW-1185">Reference proteome</keyword>
<dbReference type="Proteomes" id="UP001201163">
    <property type="component" value="Unassembled WGS sequence"/>
</dbReference>
<feature type="transmembrane region" description="Helical" evidence="1">
    <location>
        <begin position="150"/>
        <end position="171"/>
    </location>
</feature>
<keyword evidence="1" id="KW-1133">Transmembrane helix</keyword>
<protein>
    <submittedName>
        <fullName evidence="2">Uncharacterized protein</fullName>
    </submittedName>
</protein>